<organism evidence="1 2">
    <name type="scientific">Smallanthus sonchifolius</name>
    <dbReference type="NCBI Taxonomy" id="185202"/>
    <lineage>
        <taxon>Eukaryota</taxon>
        <taxon>Viridiplantae</taxon>
        <taxon>Streptophyta</taxon>
        <taxon>Embryophyta</taxon>
        <taxon>Tracheophyta</taxon>
        <taxon>Spermatophyta</taxon>
        <taxon>Magnoliopsida</taxon>
        <taxon>eudicotyledons</taxon>
        <taxon>Gunneridae</taxon>
        <taxon>Pentapetalae</taxon>
        <taxon>asterids</taxon>
        <taxon>campanulids</taxon>
        <taxon>Asterales</taxon>
        <taxon>Asteraceae</taxon>
        <taxon>Asteroideae</taxon>
        <taxon>Heliantheae alliance</taxon>
        <taxon>Millerieae</taxon>
        <taxon>Smallanthus</taxon>
    </lineage>
</organism>
<evidence type="ECO:0000313" key="1">
    <source>
        <dbReference type="EMBL" id="KAI3686434.1"/>
    </source>
</evidence>
<accession>A0ACB8YM65</accession>
<comment type="caution">
    <text evidence="1">The sequence shown here is derived from an EMBL/GenBank/DDBJ whole genome shotgun (WGS) entry which is preliminary data.</text>
</comment>
<reference evidence="1 2" key="2">
    <citation type="journal article" date="2022" name="Mol. Ecol. Resour.">
        <title>The genomes of chicory, endive, great burdock and yacon provide insights into Asteraceae paleo-polyploidization history and plant inulin production.</title>
        <authorList>
            <person name="Fan W."/>
            <person name="Wang S."/>
            <person name="Wang H."/>
            <person name="Wang A."/>
            <person name="Jiang F."/>
            <person name="Liu H."/>
            <person name="Zhao H."/>
            <person name="Xu D."/>
            <person name="Zhang Y."/>
        </authorList>
    </citation>
    <scope>NUCLEOTIDE SEQUENCE [LARGE SCALE GENOMIC DNA]</scope>
    <source>
        <strain evidence="2">cv. Yunnan</strain>
        <tissue evidence="1">Leaves</tissue>
    </source>
</reference>
<name>A0ACB8YM65_9ASTR</name>
<reference evidence="2" key="1">
    <citation type="journal article" date="2022" name="Mol. Ecol. Resour.">
        <title>The genomes of chicory, endive, great burdock and yacon provide insights into Asteraceae palaeo-polyploidization history and plant inulin production.</title>
        <authorList>
            <person name="Fan W."/>
            <person name="Wang S."/>
            <person name="Wang H."/>
            <person name="Wang A."/>
            <person name="Jiang F."/>
            <person name="Liu H."/>
            <person name="Zhao H."/>
            <person name="Xu D."/>
            <person name="Zhang Y."/>
        </authorList>
    </citation>
    <scope>NUCLEOTIDE SEQUENCE [LARGE SCALE GENOMIC DNA]</scope>
    <source>
        <strain evidence="2">cv. Yunnan</strain>
    </source>
</reference>
<protein>
    <submittedName>
        <fullName evidence="1">Uncharacterized protein</fullName>
    </submittedName>
</protein>
<gene>
    <name evidence="1" type="ORF">L1987_80110</name>
</gene>
<keyword evidence="2" id="KW-1185">Reference proteome</keyword>
<evidence type="ECO:0000313" key="2">
    <source>
        <dbReference type="Proteomes" id="UP001056120"/>
    </source>
</evidence>
<dbReference type="Proteomes" id="UP001056120">
    <property type="component" value="Linkage Group LG27"/>
</dbReference>
<dbReference type="EMBL" id="CM042044">
    <property type="protein sequence ID" value="KAI3686434.1"/>
    <property type="molecule type" value="Genomic_DNA"/>
</dbReference>
<proteinExistence type="predicted"/>
<sequence length="349" mass="39434">MQKGRVGDRETRAKMAELRMICGKEIEIQQHRMENTALSIHKSLQSINSSAQETVLNEGKIGMLKAQLRAVEDDLVKAISVKTRQEAKKMAIADSISAVKARNEELKKIVVDQRTRKEEYAEILSHQSEALKECEEKHKQDAERREEIEEAISWYNKVLGFRVERGRGIKFIFTNINMKKPNEEYFFTIRLENDSYSLLDCHPHVTEVTKLVQELNITNGLYNFVRVMRTKFQEVSAGGNLPETASHPQETTIISMSAPISSVSTNSGSGSPSEEHHFRQADRVGRKARHVQGVQSSIKSPGSASSLRRSPRFKRRVIQSFLVSLLLCMLCDDSGGLVWASLGCHDSTF</sequence>